<proteinExistence type="predicted"/>
<dbReference type="PANTHER" id="PTHR33116:SF86">
    <property type="entry name" value="REVERSE TRANSCRIPTASE DOMAIN-CONTAINING PROTEIN"/>
    <property type="match status" value="1"/>
</dbReference>
<dbReference type="Proteomes" id="UP001151287">
    <property type="component" value="Unassembled WGS sequence"/>
</dbReference>
<feature type="domain" description="Reverse transcriptase zinc-binding" evidence="1">
    <location>
        <begin position="164"/>
        <end position="254"/>
    </location>
</feature>
<evidence type="ECO:0000259" key="1">
    <source>
        <dbReference type="Pfam" id="PF13966"/>
    </source>
</evidence>
<gene>
    <name evidence="2" type="ORF">LUZ63_016041</name>
</gene>
<name>A0A9Q0HMM9_9POAL</name>
<accession>A0A9Q0HMM9</accession>
<dbReference type="EMBL" id="JAMQYH010000004">
    <property type="protein sequence ID" value="KAJ1691886.1"/>
    <property type="molecule type" value="Genomic_DNA"/>
</dbReference>
<protein>
    <recommendedName>
        <fullName evidence="1">Reverse transcriptase zinc-binding domain-containing protein</fullName>
    </recommendedName>
</protein>
<comment type="caution">
    <text evidence="2">The sequence shown here is derived from an EMBL/GenBank/DDBJ whole genome shotgun (WGS) entry which is preliminary data.</text>
</comment>
<dbReference type="OrthoDB" id="692976at2759"/>
<dbReference type="PANTHER" id="PTHR33116">
    <property type="entry name" value="REVERSE TRANSCRIPTASE ZINC-BINDING DOMAIN-CONTAINING PROTEIN-RELATED-RELATED"/>
    <property type="match status" value="1"/>
</dbReference>
<keyword evidence="3" id="KW-1185">Reference proteome</keyword>
<dbReference type="Pfam" id="PF13966">
    <property type="entry name" value="zf-RVT"/>
    <property type="match status" value="1"/>
</dbReference>
<evidence type="ECO:0000313" key="3">
    <source>
        <dbReference type="Proteomes" id="UP001151287"/>
    </source>
</evidence>
<dbReference type="InterPro" id="IPR026960">
    <property type="entry name" value="RVT-Znf"/>
</dbReference>
<evidence type="ECO:0000313" key="2">
    <source>
        <dbReference type="EMBL" id="KAJ1691886.1"/>
    </source>
</evidence>
<reference evidence="2" key="1">
    <citation type="journal article" date="2022" name="Cell">
        <title>Repeat-based holocentromeres influence genome architecture and karyotype evolution.</title>
        <authorList>
            <person name="Hofstatter P.G."/>
            <person name="Thangavel G."/>
            <person name="Lux T."/>
            <person name="Neumann P."/>
            <person name="Vondrak T."/>
            <person name="Novak P."/>
            <person name="Zhang M."/>
            <person name="Costa L."/>
            <person name="Castellani M."/>
            <person name="Scott A."/>
            <person name="Toegelov H."/>
            <person name="Fuchs J."/>
            <person name="Mata-Sucre Y."/>
            <person name="Dias Y."/>
            <person name="Vanzela A.L.L."/>
            <person name="Huettel B."/>
            <person name="Almeida C.C.S."/>
            <person name="Simkova H."/>
            <person name="Souza G."/>
            <person name="Pedrosa-Harand A."/>
            <person name="Macas J."/>
            <person name="Mayer K.F.X."/>
            <person name="Houben A."/>
            <person name="Marques A."/>
        </authorList>
    </citation>
    <scope>NUCLEOTIDE SEQUENCE</scope>
    <source>
        <strain evidence="2">RhyBre1mFocal</strain>
    </source>
</reference>
<sequence length="385" mass="44794">MGGLGVKDLEKFGEAFFLKMVWSLMAEEDKPWVKICKAKYFPNVGYWRARNAAGGSKMWKQILGKRSFFSENVIWNVGNDEKTYAISQPWFQGWSVREEAIRNDRNLKIKDLIDASTNGWDVHKLNLLFEPSQVQQIIQGDIRPVLGGQIEDKLIWNLVQNSKYTAKQGYEVIMQAQEAGGIQQNVLWEEIWKRKNIAPRVKIFIWRLINRGLPTGVHMHSRFPNYPPTCQRCNEENEYDMHCLFFCNTSRQVWFASALGIRVHELPMEINLTMQQLIPKLDDEGVQMFLNTMWEIWKKRNKAVIELNTFKPVEVLKKVNIMQNPCITNQVPDLELSNSTMDKAEVHSEGWQVLIDASSDVIGNAWCAYILYEQGFIHSMDMRKL</sequence>
<dbReference type="AlphaFoldDB" id="A0A9Q0HMM9"/>
<organism evidence="2 3">
    <name type="scientific">Rhynchospora breviuscula</name>
    <dbReference type="NCBI Taxonomy" id="2022672"/>
    <lineage>
        <taxon>Eukaryota</taxon>
        <taxon>Viridiplantae</taxon>
        <taxon>Streptophyta</taxon>
        <taxon>Embryophyta</taxon>
        <taxon>Tracheophyta</taxon>
        <taxon>Spermatophyta</taxon>
        <taxon>Magnoliopsida</taxon>
        <taxon>Liliopsida</taxon>
        <taxon>Poales</taxon>
        <taxon>Cyperaceae</taxon>
        <taxon>Cyperoideae</taxon>
        <taxon>Rhynchosporeae</taxon>
        <taxon>Rhynchospora</taxon>
    </lineage>
</organism>